<evidence type="ECO:0000313" key="1">
    <source>
        <dbReference type="EMBL" id="MCA9755065.1"/>
    </source>
</evidence>
<protein>
    <submittedName>
        <fullName evidence="1">Uncharacterized protein</fullName>
    </submittedName>
</protein>
<organism evidence="1 2">
    <name type="scientific">Eiseniibacteriota bacterium</name>
    <dbReference type="NCBI Taxonomy" id="2212470"/>
    <lineage>
        <taxon>Bacteria</taxon>
        <taxon>Candidatus Eiseniibacteriota</taxon>
    </lineage>
</organism>
<reference evidence="1" key="1">
    <citation type="submission" date="2020-04" db="EMBL/GenBank/DDBJ databases">
        <authorList>
            <person name="Zhang T."/>
        </authorList>
    </citation>
    <scope>NUCLEOTIDE SEQUENCE</scope>
    <source>
        <strain evidence="1">HKST-UBA02</strain>
    </source>
</reference>
<accession>A0A956N996</accession>
<dbReference type="AlphaFoldDB" id="A0A956N996"/>
<name>A0A956N996_UNCEI</name>
<dbReference type="Proteomes" id="UP000739538">
    <property type="component" value="Unassembled WGS sequence"/>
</dbReference>
<proteinExistence type="predicted"/>
<sequence>MNAKTTCGWIVIASLLGAAGCSKQVTVLESDLDPGRSYESVEISTRAGAYHFDRVLVTPDSLVGEYTVEVQRQSARDGVYFEDISRKRAVGRDEVLSLSTRQQDAERTLFFGIGVTAFGLLLNNLFDQSLGIGGGGGAAVKSDPNG</sequence>
<evidence type="ECO:0000313" key="2">
    <source>
        <dbReference type="Proteomes" id="UP000739538"/>
    </source>
</evidence>
<reference evidence="1" key="2">
    <citation type="journal article" date="2021" name="Microbiome">
        <title>Successional dynamics and alternative stable states in a saline activated sludge microbial community over 9 years.</title>
        <authorList>
            <person name="Wang Y."/>
            <person name="Ye J."/>
            <person name="Ju F."/>
            <person name="Liu L."/>
            <person name="Boyd J.A."/>
            <person name="Deng Y."/>
            <person name="Parks D.H."/>
            <person name="Jiang X."/>
            <person name="Yin X."/>
            <person name="Woodcroft B.J."/>
            <person name="Tyson G.W."/>
            <person name="Hugenholtz P."/>
            <person name="Polz M.F."/>
            <person name="Zhang T."/>
        </authorList>
    </citation>
    <scope>NUCLEOTIDE SEQUENCE</scope>
    <source>
        <strain evidence="1">HKST-UBA02</strain>
    </source>
</reference>
<dbReference type="PROSITE" id="PS51257">
    <property type="entry name" value="PROKAR_LIPOPROTEIN"/>
    <property type="match status" value="1"/>
</dbReference>
<comment type="caution">
    <text evidence="1">The sequence shown here is derived from an EMBL/GenBank/DDBJ whole genome shotgun (WGS) entry which is preliminary data.</text>
</comment>
<dbReference type="EMBL" id="JAGQHS010000015">
    <property type="protein sequence ID" value="MCA9755065.1"/>
    <property type="molecule type" value="Genomic_DNA"/>
</dbReference>
<gene>
    <name evidence="1" type="ORF">KDA27_04620</name>
</gene>